<dbReference type="PROSITE" id="PS51257">
    <property type="entry name" value="PROKAR_LIPOPROTEIN"/>
    <property type="match status" value="1"/>
</dbReference>
<comment type="similarity">
    <text evidence="2">Belongs to the peptidase S41B family.</text>
</comment>
<accession>A0A847SC82</accession>
<evidence type="ECO:0000259" key="7">
    <source>
        <dbReference type="SMART" id="SM00245"/>
    </source>
</evidence>
<dbReference type="EMBL" id="JABAHZ010000002">
    <property type="protein sequence ID" value="NLR79401.1"/>
    <property type="molecule type" value="Genomic_DNA"/>
</dbReference>
<dbReference type="GO" id="GO:0008236">
    <property type="term" value="F:serine-type peptidase activity"/>
    <property type="evidence" value="ECO:0007669"/>
    <property type="project" value="UniProtKB-KW"/>
</dbReference>
<dbReference type="SMART" id="SM00245">
    <property type="entry name" value="TSPc"/>
    <property type="match status" value="1"/>
</dbReference>
<evidence type="ECO:0000256" key="6">
    <source>
        <dbReference type="ARBA" id="ARBA00022825"/>
    </source>
</evidence>
<organism evidence="8 9">
    <name type="scientific">Chitinophaga eiseniae</name>
    <dbReference type="NCBI Taxonomy" id="634771"/>
    <lineage>
        <taxon>Bacteria</taxon>
        <taxon>Pseudomonadati</taxon>
        <taxon>Bacteroidota</taxon>
        <taxon>Chitinophagia</taxon>
        <taxon>Chitinophagales</taxon>
        <taxon>Chitinophagaceae</taxon>
        <taxon>Chitinophaga</taxon>
    </lineage>
</organism>
<evidence type="ECO:0000256" key="4">
    <source>
        <dbReference type="ARBA" id="ARBA00022670"/>
    </source>
</evidence>
<dbReference type="Proteomes" id="UP000552864">
    <property type="component" value="Unassembled WGS sequence"/>
</dbReference>
<dbReference type="Pfam" id="PF03572">
    <property type="entry name" value="Peptidase_S41"/>
    <property type="match status" value="1"/>
</dbReference>
<dbReference type="Pfam" id="PF14684">
    <property type="entry name" value="Tricorn_C1"/>
    <property type="match status" value="1"/>
</dbReference>
<evidence type="ECO:0000313" key="8">
    <source>
        <dbReference type="EMBL" id="NLR79401.1"/>
    </source>
</evidence>
<name>A0A847SC82_9BACT</name>
<feature type="domain" description="Tail specific protease" evidence="7">
    <location>
        <begin position="137"/>
        <end position="371"/>
    </location>
</feature>
<sequence length="393" mass="44164">MKYLGKYIVIILVLLAGVSCRKEMPEINDPQNTIAANFNEVFDAFWNGMNNNYIFWDIDTVNWDNVYKQYKPLFAKLNLNDSNDVRKGYTYFKQMTAGLVDSHYNITFNDTWLVDSPSISPSYERKSASPGFHNPISIFHFYDTIPRKYLDRGGAIRGFTNTVDGSNQYVAVSGTIQQNILYFFFSEFALKELYKTDTANGVKRVEQYFFDKLQNTANIKGIIIDVRGNPGGALADLDFLLGRMIDKQLDFGYTRSKQGNGRLDYSPWAPAFATPQAGARNITAPIVMLADAWSASMAEMTTMAVKALPNGHFVGERTWGANGPLIGNLFFNGGQFTTNYMNLVYTSSLMLKYKDGKIYEGVGFPPDVEVKYDEAALNLGQDKQLEAAIGLIH</sequence>
<evidence type="ECO:0000313" key="9">
    <source>
        <dbReference type="Proteomes" id="UP000552864"/>
    </source>
</evidence>
<dbReference type="PANTHER" id="PTHR43253">
    <property type="entry name" value="TRICORN PROTEASE HOMOLOG 2-RELATED"/>
    <property type="match status" value="1"/>
</dbReference>
<comment type="subcellular location">
    <subcellularLocation>
        <location evidence="1">Cytoplasm</location>
    </subcellularLocation>
</comment>
<keyword evidence="6" id="KW-0720">Serine protease</keyword>
<evidence type="ECO:0000256" key="3">
    <source>
        <dbReference type="ARBA" id="ARBA00022490"/>
    </source>
</evidence>
<protein>
    <recommendedName>
        <fullName evidence="7">Tail specific protease domain-containing protein</fullName>
    </recommendedName>
</protein>
<dbReference type="InterPro" id="IPR028204">
    <property type="entry name" value="Tricorn_C1"/>
</dbReference>
<dbReference type="PANTHER" id="PTHR43253:SF1">
    <property type="entry name" value="TRICORN PROTEASE HOMOLOG 2-RELATED"/>
    <property type="match status" value="1"/>
</dbReference>
<dbReference type="RefSeq" id="WP_168738705.1">
    <property type="nucleotide sequence ID" value="NZ_JABAHZ010000002.1"/>
</dbReference>
<dbReference type="SUPFAM" id="SSF52096">
    <property type="entry name" value="ClpP/crotonase"/>
    <property type="match status" value="1"/>
</dbReference>
<dbReference type="InterPro" id="IPR005151">
    <property type="entry name" value="Tail-specific_protease"/>
</dbReference>
<dbReference type="Gene3D" id="3.30.750.44">
    <property type="match status" value="1"/>
</dbReference>
<evidence type="ECO:0000256" key="5">
    <source>
        <dbReference type="ARBA" id="ARBA00022801"/>
    </source>
</evidence>
<evidence type="ECO:0000256" key="2">
    <source>
        <dbReference type="ARBA" id="ARBA00008524"/>
    </source>
</evidence>
<proteinExistence type="inferred from homology"/>
<keyword evidence="3" id="KW-0963">Cytoplasm</keyword>
<keyword evidence="5" id="KW-0378">Hydrolase</keyword>
<keyword evidence="4" id="KW-0645">Protease</keyword>
<dbReference type="GO" id="GO:0005737">
    <property type="term" value="C:cytoplasm"/>
    <property type="evidence" value="ECO:0007669"/>
    <property type="project" value="UniProtKB-SubCell"/>
</dbReference>
<comment type="caution">
    <text evidence="8">The sequence shown here is derived from an EMBL/GenBank/DDBJ whole genome shotgun (WGS) entry which is preliminary data.</text>
</comment>
<dbReference type="Gene3D" id="3.90.226.10">
    <property type="entry name" value="2-enoyl-CoA Hydratase, Chain A, domain 1"/>
    <property type="match status" value="1"/>
</dbReference>
<dbReference type="InterPro" id="IPR029045">
    <property type="entry name" value="ClpP/crotonase-like_dom_sf"/>
</dbReference>
<dbReference type="CDD" id="cd07562">
    <property type="entry name" value="Peptidase_S41_TRI"/>
    <property type="match status" value="1"/>
</dbReference>
<dbReference type="AlphaFoldDB" id="A0A847SC82"/>
<dbReference type="GO" id="GO:0006508">
    <property type="term" value="P:proteolysis"/>
    <property type="evidence" value="ECO:0007669"/>
    <property type="project" value="UniProtKB-KW"/>
</dbReference>
<keyword evidence="9" id="KW-1185">Reference proteome</keyword>
<reference evidence="8 9" key="1">
    <citation type="submission" date="2020-04" db="EMBL/GenBank/DDBJ databases">
        <authorList>
            <person name="Yin C."/>
        </authorList>
    </citation>
    <scope>NUCLEOTIDE SEQUENCE [LARGE SCALE GENOMIC DNA]</scope>
    <source>
        <strain evidence="8 9">Ak56</strain>
    </source>
</reference>
<gene>
    <name evidence="8" type="ORF">HGH91_12240</name>
</gene>
<evidence type="ECO:0000256" key="1">
    <source>
        <dbReference type="ARBA" id="ARBA00004496"/>
    </source>
</evidence>
<dbReference type="InterPro" id="IPR012393">
    <property type="entry name" value="Tricorn_protease"/>
</dbReference>